<sequence>MKKKYEKPVVIFEDMELNTSIATCEYRELPGQQGIESNRLPGAILFTLGDSSMKCDVSGDTEDFYCYHNPTLTAGVLAVKS</sequence>
<dbReference type="EMBL" id="DYWV01000080">
    <property type="protein sequence ID" value="HJF39747.1"/>
    <property type="molecule type" value="Genomic_DNA"/>
</dbReference>
<organism evidence="1 2">
    <name type="scientific">Thomasclavelia spiroformis</name>
    <dbReference type="NCBI Taxonomy" id="29348"/>
    <lineage>
        <taxon>Bacteria</taxon>
        <taxon>Bacillati</taxon>
        <taxon>Bacillota</taxon>
        <taxon>Erysipelotrichia</taxon>
        <taxon>Erysipelotrichales</taxon>
        <taxon>Coprobacillaceae</taxon>
        <taxon>Thomasclavelia</taxon>
    </lineage>
</organism>
<comment type="caution">
    <text evidence="1">The sequence shown here is derived from an EMBL/GenBank/DDBJ whole genome shotgun (WGS) entry which is preliminary data.</text>
</comment>
<dbReference type="Proteomes" id="UP000749320">
    <property type="component" value="Unassembled WGS sequence"/>
</dbReference>
<evidence type="ECO:0000313" key="2">
    <source>
        <dbReference type="Proteomes" id="UP000749320"/>
    </source>
</evidence>
<reference evidence="1" key="1">
    <citation type="journal article" date="2021" name="PeerJ">
        <title>Extensive microbial diversity within the chicken gut microbiome revealed by metagenomics and culture.</title>
        <authorList>
            <person name="Gilroy R."/>
            <person name="Ravi A."/>
            <person name="Getino M."/>
            <person name="Pursley I."/>
            <person name="Horton D.L."/>
            <person name="Alikhan N.F."/>
            <person name="Baker D."/>
            <person name="Gharbi K."/>
            <person name="Hall N."/>
            <person name="Watson M."/>
            <person name="Adriaenssens E.M."/>
            <person name="Foster-Nyarko E."/>
            <person name="Jarju S."/>
            <person name="Secka A."/>
            <person name="Antonio M."/>
            <person name="Oren A."/>
            <person name="Chaudhuri R.R."/>
            <person name="La Ragione R."/>
            <person name="Hildebrand F."/>
            <person name="Pallen M.J."/>
        </authorList>
    </citation>
    <scope>NUCLEOTIDE SEQUENCE</scope>
    <source>
        <strain evidence="1">CHK193-16274</strain>
    </source>
</reference>
<dbReference type="RefSeq" id="WP_191376101.1">
    <property type="nucleotide sequence ID" value="NZ_CAJFOD010000069.1"/>
</dbReference>
<accession>A0A921KK54</accession>
<proteinExistence type="predicted"/>
<name>A0A921KK54_9FIRM</name>
<protein>
    <submittedName>
        <fullName evidence="1">Uncharacterized protein</fullName>
    </submittedName>
</protein>
<reference evidence="1" key="2">
    <citation type="submission" date="2021-09" db="EMBL/GenBank/DDBJ databases">
        <authorList>
            <person name="Gilroy R."/>
        </authorList>
    </citation>
    <scope>NUCLEOTIDE SEQUENCE</scope>
    <source>
        <strain evidence="1">CHK193-16274</strain>
    </source>
</reference>
<gene>
    <name evidence="1" type="ORF">K8V91_02380</name>
</gene>
<dbReference type="AlphaFoldDB" id="A0A921KK54"/>
<evidence type="ECO:0000313" key="1">
    <source>
        <dbReference type="EMBL" id="HJF39747.1"/>
    </source>
</evidence>